<feature type="compositionally biased region" description="Polar residues" evidence="1">
    <location>
        <begin position="56"/>
        <end position="80"/>
    </location>
</feature>
<proteinExistence type="predicted"/>
<feature type="compositionally biased region" description="Polar residues" evidence="1">
    <location>
        <begin position="1"/>
        <end position="17"/>
    </location>
</feature>
<dbReference type="Proteomes" id="UP000179024">
    <property type="component" value="Unassembled WGS sequence"/>
</dbReference>
<evidence type="ECO:0000256" key="2">
    <source>
        <dbReference type="SAM" id="Phobius"/>
    </source>
</evidence>
<name>A0A1F7I9U2_9BACT</name>
<accession>A0A1F7I9U2</accession>
<dbReference type="EMBL" id="MGAE01000005">
    <property type="protein sequence ID" value="OGK40131.1"/>
    <property type="molecule type" value="Genomic_DNA"/>
</dbReference>
<sequence>MEPQNIPQPEQSPISPENSPPHDFHKPLLISIIILFGFTVVLLIVLYVRNTNNKTAENAPISAQVSPTSLPETVSITPSASDEAELNSLDLGNIDQDFTEVETDINQL</sequence>
<feature type="region of interest" description="Disordered" evidence="1">
    <location>
        <begin position="1"/>
        <end position="21"/>
    </location>
</feature>
<keyword evidence="2" id="KW-0472">Membrane</keyword>
<organism evidence="3 4">
    <name type="scientific">Candidatus Roizmanbacteria bacterium RIFCSPHIGHO2_12_FULL_44_10</name>
    <dbReference type="NCBI Taxonomy" id="1802054"/>
    <lineage>
        <taxon>Bacteria</taxon>
        <taxon>Candidatus Roizmaniibacteriota</taxon>
    </lineage>
</organism>
<gene>
    <name evidence="3" type="ORF">A3F34_03290</name>
</gene>
<feature type="transmembrane region" description="Helical" evidence="2">
    <location>
        <begin position="28"/>
        <end position="48"/>
    </location>
</feature>
<evidence type="ECO:0000313" key="4">
    <source>
        <dbReference type="Proteomes" id="UP000179024"/>
    </source>
</evidence>
<keyword evidence="2" id="KW-0812">Transmembrane</keyword>
<evidence type="ECO:0000313" key="3">
    <source>
        <dbReference type="EMBL" id="OGK40131.1"/>
    </source>
</evidence>
<reference evidence="3 4" key="1">
    <citation type="journal article" date="2016" name="Nat. Commun.">
        <title>Thousands of microbial genomes shed light on interconnected biogeochemical processes in an aquifer system.</title>
        <authorList>
            <person name="Anantharaman K."/>
            <person name="Brown C.T."/>
            <person name="Hug L.A."/>
            <person name="Sharon I."/>
            <person name="Castelle C.J."/>
            <person name="Probst A.J."/>
            <person name="Thomas B.C."/>
            <person name="Singh A."/>
            <person name="Wilkins M.J."/>
            <person name="Karaoz U."/>
            <person name="Brodie E.L."/>
            <person name="Williams K.H."/>
            <person name="Hubbard S.S."/>
            <person name="Banfield J.F."/>
        </authorList>
    </citation>
    <scope>NUCLEOTIDE SEQUENCE [LARGE SCALE GENOMIC DNA]</scope>
</reference>
<comment type="caution">
    <text evidence="3">The sequence shown here is derived from an EMBL/GenBank/DDBJ whole genome shotgun (WGS) entry which is preliminary data.</text>
</comment>
<protein>
    <submittedName>
        <fullName evidence="3">Uncharacterized protein</fullName>
    </submittedName>
</protein>
<evidence type="ECO:0000256" key="1">
    <source>
        <dbReference type="SAM" id="MobiDB-lite"/>
    </source>
</evidence>
<feature type="region of interest" description="Disordered" evidence="1">
    <location>
        <begin position="56"/>
        <end position="82"/>
    </location>
</feature>
<keyword evidence="2" id="KW-1133">Transmembrane helix</keyword>
<dbReference type="AlphaFoldDB" id="A0A1F7I9U2"/>